<accession>A0ABP9M573</accession>
<organism evidence="2 3">
    <name type="scientific">Chryseobacterium ginsengisoli</name>
    <dbReference type="NCBI Taxonomy" id="363853"/>
    <lineage>
        <taxon>Bacteria</taxon>
        <taxon>Pseudomonadati</taxon>
        <taxon>Bacteroidota</taxon>
        <taxon>Flavobacteriia</taxon>
        <taxon>Flavobacteriales</taxon>
        <taxon>Weeksellaceae</taxon>
        <taxon>Chryseobacterium group</taxon>
        <taxon>Chryseobacterium</taxon>
    </lineage>
</organism>
<reference evidence="3" key="1">
    <citation type="journal article" date="2019" name="Int. J. Syst. Evol. Microbiol.">
        <title>The Global Catalogue of Microorganisms (GCM) 10K type strain sequencing project: providing services to taxonomists for standard genome sequencing and annotation.</title>
        <authorList>
            <consortium name="The Broad Institute Genomics Platform"/>
            <consortium name="The Broad Institute Genome Sequencing Center for Infectious Disease"/>
            <person name="Wu L."/>
            <person name="Ma J."/>
        </authorList>
    </citation>
    <scope>NUCLEOTIDE SEQUENCE [LARGE SCALE GENOMIC DNA]</scope>
    <source>
        <strain evidence="3">JCM 18019</strain>
    </source>
</reference>
<evidence type="ECO:0008006" key="4">
    <source>
        <dbReference type="Google" id="ProtNLM"/>
    </source>
</evidence>
<dbReference type="InterPro" id="IPR058087">
    <property type="entry name" value="XAC2610_dom"/>
</dbReference>
<proteinExistence type="predicted"/>
<comment type="caution">
    <text evidence="2">The sequence shown here is derived from an EMBL/GenBank/DDBJ whole genome shotgun (WGS) entry which is preliminary data.</text>
</comment>
<evidence type="ECO:0000313" key="3">
    <source>
        <dbReference type="Proteomes" id="UP001500353"/>
    </source>
</evidence>
<evidence type="ECO:0000256" key="1">
    <source>
        <dbReference type="SAM" id="SignalP"/>
    </source>
</evidence>
<feature type="chain" id="PRO_5045235781" description="VCBS repeat-containing protein" evidence="1">
    <location>
        <begin position="19"/>
        <end position="325"/>
    </location>
</feature>
<protein>
    <recommendedName>
        <fullName evidence="4">VCBS repeat-containing protein</fullName>
    </recommendedName>
</protein>
<keyword evidence="1" id="KW-0732">Signal</keyword>
<dbReference type="EMBL" id="BAABHX010000002">
    <property type="protein sequence ID" value="GAA5089415.1"/>
    <property type="molecule type" value="Genomic_DNA"/>
</dbReference>
<evidence type="ECO:0000313" key="2">
    <source>
        <dbReference type="EMBL" id="GAA5089415.1"/>
    </source>
</evidence>
<sequence>MKQIIFAIFILLSKSLFAQKTFRVDNFSDKYYGKVFIADTKEVFSKGWVAVYEKGTNKELIKVSSDEITYELHNGKVLANIKELPYGEQSQILYQDFNFDGVKDFAIMDGQNSCYHGPSFKVYLATGTKFKFSPDFTSLAQDYCGMFNIDYKSKIISTMTKSGCCWHQFSEFKVKNNSPYPIKVVAEEMNLWGFIYDYDEDNLVNGKMVSSKYQKLDAGDLKDKIILSFEFEKKKRMYLINSDSTLLYVFTDKNDKIELLYPEDFKYSKTENTLSFKKYNTQFIIFDDKIVAKTPTKSMEMKPVSKTKTGTLTRLDKLSLQNILY</sequence>
<dbReference type="RefSeq" id="WP_345201581.1">
    <property type="nucleotide sequence ID" value="NZ_BAABHX010000002.1"/>
</dbReference>
<dbReference type="Proteomes" id="UP001500353">
    <property type="component" value="Unassembled WGS sequence"/>
</dbReference>
<dbReference type="NCBIfam" id="NF047539">
    <property type="entry name" value="XAC2610_fam"/>
    <property type="match status" value="1"/>
</dbReference>
<gene>
    <name evidence="2" type="ORF">GCM10023210_14230</name>
</gene>
<name>A0ABP9M573_9FLAO</name>
<feature type="signal peptide" evidence="1">
    <location>
        <begin position="1"/>
        <end position="18"/>
    </location>
</feature>
<keyword evidence="3" id="KW-1185">Reference proteome</keyword>